<name>A0A9X2YD05_9MYCO</name>
<comment type="caution">
    <text evidence="1">The sequence shown here is derived from an EMBL/GenBank/DDBJ whole genome shotgun (WGS) entry which is preliminary data.</text>
</comment>
<organism evidence="1 2">
    <name type="scientific">Mycolicibacterium rufum</name>
    <dbReference type="NCBI Taxonomy" id="318424"/>
    <lineage>
        <taxon>Bacteria</taxon>
        <taxon>Bacillati</taxon>
        <taxon>Actinomycetota</taxon>
        <taxon>Actinomycetes</taxon>
        <taxon>Mycobacteriales</taxon>
        <taxon>Mycobacteriaceae</taxon>
        <taxon>Mycolicibacterium</taxon>
    </lineage>
</organism>
<dbReference type="EMBL" id="JACKRN010000436">
    <property type="protein sequence ID" value="MCV7071060.1"/>
    <property type="molecule type" value="Genomic_DNA"/>
</dbReference>
<evidence type="ECO:0000313" key="2">
    <source>
        <dbReference type="Proteomes" id="UP001140272"/>
    </source>
</evidence>
<proteinExistence type="predicted"/>
<accession>A0A9X2YD05</accession>
<evidence type="ECO:0000313" key="1">
    <source>
        <dbReference type="EMBL" id="MCV7071060.1"/>
    </source>
</evidence>
<reference evidence="1" key="1">
    <citation type="submission" date="2020-07" db="EMBL/GenBank/DDBJ databases">
        <authorList>
            <person name="Pettersson B.M.F."/>
            <person name="Behra P.R.K."/>
            <person name="Ramesh M."/>
            <person name="Das S."/>
            <person name="Dasgupta S."/>
            <person name="Kirsebom L.A."/>
        </authorList>
    </citation>
    <scope>NUCLEOTIDE SEQUENCE</scope>
    <source>
        <strain evidence="1">DSM 45406</strain>
    </source>
</reference>
<dbReference type="Proteomes" id="UP001140272">
    <property type="component" value="Unassembled WGS sequence"/>
</dbReference>
<dbReference type="AlphaFoldDB" id="A0A9X2YD05"/>
<sequence length="46" mass="5032">MIDRRRLGQRCLPVGQADRRQRALSDGDAITIGDGVFVFEIDDAAG</sequence>
<reference evidence="1" key="2">
    <citation type="journal article" date="2022" name="BMC Genomics">
        <title>Comparative genome analysis of mycobacteria focusing on tRNA and non-coding RNA.</title>
        <authorList>
            <person name="Behra P.R.K."/>
            <person name="Pettersson B.M.F."/>
            <person name="Ramesh M."/>
            <person name="Das S."/>
            <person name="Dasgupta S."/>
            <person name="Kirsebom L.A."/>
        </authorList>
    </citation>
    <scope>NUCLEOTIDE SEQUENCE</scope>
    <source>
        <strain evidence="1">DSM 45406</strain>
    </source>
</reference>
<protein>
    <submittedName>
        <fullName evidence="1">Uncharacterized protein</fullName>
    </submittedName>
</protein>
<gene>
    <name evidence="1" type="ORF">H7H73_12110</name>
</gene>